<dbReference type="EMBL" id="AORV01000060">
    <property type="protein sequence ID" value="EMS70105.1"/>
    <property type="molecule type" value="Genomic_DNA"/>
</dbReference>
<organism evidence="9 10">
    <name type="scientific">Ruminiclostridium cellobioparum subsp. termitidis CT1112</name>
    <dbReference type="NCBI Taxonomy" id="1195236"/>
    <lineage>
        <taxon>Bacteria</taxon>
        <taxon>Bacillati</taxon>
        <taxon>Bacillota</taxon>
        <taxon>Clostridia</taxon>
        <taxon>Eubacteriales</taxon>
        <taxon>Oscillospiraceae</taxon>
        <taxon>Ruminiclostridium</taxon>
    </lineage>
</organism>
<dbReference type="InterPro" id="IPR051393">
    <property type="entry name" value="ABC_transporter_permease"/>
</dbReference>
<comment type="caution">
    <text evidence="9">The sequence shown here is derived from an EMBL/GenBank/DDBJ whole genome shotgun (WGS) entry which is preliminary data.</text>
</comment>
<comment type="subcellular location">
    <subcellularLocation>
        <location evidence="1 7">Cell membrane</location>
        <topology evidence="1 7">Multi-pass membrane protein</topology>
    </subcellularLocation>
</comment>
<feature type="transmembrane region" description="Helical" evidence="7">
    <location>
        <begin position="121"/>
        <end position="141"/>
    </location>
</feature>
<dbReference type="SUPFAM" id="SSF161098">
    <property type="entry name" value="MetI-like"/>
    <property type="match status" value="1"/>
</dbReference>
<evidence type="ECO:0000259" key="8">
    <source>
        <dbReference type="PROSITE" id="PS50928"/>
    </source>
</evidence>
<evidence type="ECO:0000313" key="10">
    <source>
        <dbReference type="Proteomes" id="UP000014155"/>
    </source>
</evidence>
<dbReference type="PATRIC" id="fig|1195236.3.peg.4480"/>
<evidence type="ECO:0000256" key="6">
    <source>
        <dbReference type="ARBA" id="ARBA00023136"/>
    </source>
</evidence>
<sequence>MKTSSSVITTHRHLHIYRVKKAVIPWLFLLPGLLSTFVLRYYTIFQGLKLSFYQYDVANPPGKFVGFEKFGELFRNTDYWQAWRNTFVYLVLIVALNFFIPIIQALFLGEIIKLRGFFSTFYILPAVIPLTINITLWKWIWEPEFGVANYLVKFFGADPIPWLSDARWVKFCIIFPGIIGGGFSVLLYLAAILGISEDVKEASMLDGCTGFRRMFYIILPNIKFLILIQFVLTTMTALQLLDLPFQFTDGAPAGASTSLPLFIYHYYTRNYDYGLGSAAAMTLMMIIAVITFIQLKLNNQESE</sequence>
<feature type="transmembrane region" description="Helical" evidence="7">
    <location>
        <begin position="87"/>
        <end position="109"/>
    </location>
</feature>
<dbReference type="eggNOG" id="COG1175">
    <property type="taxonomic scope" value="Bacteria"/>
</dbReference>
<keyword evidence="3" id="KW-1003">Cell membrane</keyword>
<keyword evidence="4 7" id="KW-0812">Transmembrane</keyword>
<protein>
    <submittedName>
        <fullName evidence="9">ABC transporter, permease protein</fullName>
    </submittedName>
</protein>
<evidence type="ECO:0000313" key="9">
    <source>
        <dbReference type="EMBL" id="EMS70105.1"/>
    </source>
</evidence>
<dbReference type="RefSeq" id="WP_004629208.1">
    <property type="nucleotide sequence ID" value="NZ_AORV01000060.1"/>
</dbReference>
<feature type="transmembrane region" description="Helical" evidence="7">
    <location>
        <begin position="22"/>
        <end position="42"/>
    </location>
</feature>
<feature type="transmembrane region" description="Helical" evidence="7">
    <location>
        <begin position="168"/>
        <end position="193"/>
    </location>
</feature>
<name>S0FFZ9_RUMCE</name>
<dbReference type="CDD" id="cd06261">
    <property type="entry name" value="TM_PBP2"/>
    <property type="match status" value="1"/>
</dbReference>
<dbReference type="AlphaFoldDB" id="S0FFZ9"/>
<comment type="similarity">
    <text evidence="7">Belongs to the binding-protein-dependent transport system permease family.</text>
</comment>
<feature type="domain" description="ABC transmembrane type-1" evidence="8">
    <location>
        <begin position="83"/>
        <end position="294"/>
    </location>
</feature>
<gene>
    <name evidence="9" type="ORF">CTER_4302</name>
</gene>
<proteinExistence type="inferred from homology"/>
<keyword evidence="5 7" id="KW-1133">Transmembrane helix</keyword>
<keyword evidence="10" id="KW-1185">Reference proteome</keyword>
<dbReference type="InterPro" id="IPR000515">
    <property type="entry name" value="MetI-like"/>
</dbReference>
<evidence type="ECO:0000256" key="1">
    <source>
        <dbReference type="ARBA" id="ARBA00004651"/>
    </source>
</evidence>
<evidence type="ECO:0000256" key="2">
    <source>
        <dbReference type="ARBA" id="ARBA00022448"/>
    </source>
</evidence>
<dbReference type="PANTHER" id="PTHR30193">
    <property type="entry name" value="ABC TRANSPORTER PERMEASE PROTEIN"/>
    <property type="match status" value="1"/>
</dbReference>
<dbReference type="Proteomes" id="UP000014155">
    <property type="component" value="Unassembled WGS sequence"/>
</dbReference>
<dbReference type="STRING" id="1195236.CTER_4302"/>
<feature type="transmembrane region" description="Helical" evidence="7">
    <location>
        <begin position="214"/>
        <end position="238"/>
    </location>
</feature>
<evidence type="ECO:0000256" key="7">
    <source>
        <dbReference type="RuleBase" id="RU363032"/>
    </source>
</evidence>
<feature type="transmembrane region" description="Helical" evidence="7">
    <location>
        <begin position="273"/>
        <end position="293"/>
    </location>
</feature>
<reference evidence="9 10" key="1">
    <citation type="journal article" date="2013" name="Genome Announc.">
        <title>Draft Genome Sequence of the Cellulolytic, Mesophilic, Anaerobic Bacterium Clostridium termitidis Strain CT1112 (DSM 5398).</title>
        <authorList>
            <person name="Lal S."/>
            <person name="Ramachandran U."/>
            <person name="Zhang X."/>
            <person name="Munir R."/>
            <person name="Sparling R."/>
            <person name="Levin D.B."/>
        </authorList>
    </citation>
    <scope>NUCLEOTIDE SEQUENCE [LARGE SCALE GENOMIC DNA]</scope>
    <source>
        <strain evidence="9 10">CT1112</strain>
    </source>
</reference>
<dbReference type="Pfam" id="PF00528">
    <property type="entry name" value="BPD_transp_1"/>
    <property type="match status" value="1"/>
</dbReference>
<dbReference type="Gene3D" id="1.10.3720.10">
    <property type="entry name" value="MetI-like"/>
    <property type="match status" value="1"/>
</dbReference>
<evidence type="ECO:0000256" key="3">
    <source>
        <dbReference type="ARBA" id="ARBA00022475"/>
    </source>
</evidence>
<dbReference type="GO" id="GO:0005886">
    <property type="term" value="C:plasma membrane"/>
    <property type="evidence" value="ECO:0007669"/>
    <property type="project" value="UniProtKB-SubCell"/>
</dbReference>
<dbReference type="GO" id="GO:0055085">
    <property type="term" value="P:transmembrane transport"/>
    <property type="evidence" value="ECO:0007669"/>
    <property type="project" value="InterPro"/>
</dbReference>
<dbReference type="PROSITE" id="PS50928">
    <property type="entry name" value="ABC_TM1"/>
    <property type="match status" value="1"/>
</dbReference>
<evidence type="ECO:0000256" key="4">
    <source>
        <dbReference type="ARBA" id="ARBA00022692"/>
    </source>
</evidence>
<dbReference type="InterPro" id="IPR035906">
    <property type="entry name" value="MetI-like_sf"/>
</dbReference>
<keyword evidence="2 7" id="KW-0813">Transport</keyword>
<accession>S0FFZ9</accession>
<keyword evidence="6 7" id="KW-0472">Membrane</keyword>
<evidence type="ECO:0000256" key="5">
    <source>
        <dbReference type="ARBA" id="ARBA00022989"/>
    </source>
</evidence>
<dbReference type="PANTHER" id="PTHR30193:SF37">
    <property type="entry name" value="INNER MEMBRANE ABC TRANSPORTER PERMEASE PROTEIN YCJO"/>
    <property type="match status" value="1"/>
</dbReference>